<dbReference type="PANTHER" id="PTHR22708:SF0">
    <property type="entry name" value="LEUCINE-RICH REPEAT-CONTAINING PROTEIN 56"/>
    <property type="match status" value="1"/>
</dbReference>
<name>A0AAW1TLA2_9CUCU</name>
<dbReference type="SUPFAM" id="SSF52058">
    <property type="entry name" value="L domain-like"/>
    <property type="match status" value="1"/>
</dbReference>
<gene>
    <name evidence="2" type="ORF">WA026_009798</name>
</gene>
<dbReference type="PROSITE" id="PS51450">
    <property type="entry name" value="LRR"/>
    <property type="match status" value="1"/>
</dbReference>
<dbReference type="InterPro" id="IPR001611">
    <property type="entry name" value="Leu-rich_rpt"/>
</dbReference>
<reference evidence="2 3" key="1">
    <citation type="submission" date="2023-03" db="EMBL/GenBank/DDBJ databases">
        <title>Genome insight into feeding habits of ladybird beetles.</title>
        <authorList>
            <person name="Li H.-S."/>
            <person name="Huang Y.-H."/>
            <person name="Pang H."/>
        </authorList>
    </citation>
    <scope>NUCLEOTIDE SEQUENCE [LARGE SCALE GENOMIC DNA]</scope>
    <source>
        <strain evidence="2">SYSU_2023b</strain>
        <tissue evidence="2">Whole body</tissue>
    </source>
</reference>
<proteinExistence type="predicted"/>
<dbReference type="InterPro" id="IPR032675">
    <property type="entry name" value="LRR_dom_sf"/>
</dbReference>
<organism evidence="2 3">
    <name type="scientific">Henosepilachna vigintioctopunctata</name>
    <dbReference type="NCBI Taxonomy" id="420089"/>
    <lineage>
        <taxon>Eukaryota</taxon>
        <taxon>Metazoa</taxon>
        <taxon>Ecdysozoa</taxon>
        <taxon>Arthropoda</taxon>
        <taxon>Hexapoda</taxon>
        <taxon>Insecta</taxon>
        <taxon>Pterygota</taxon>
        <taxon>Neoptera</taxon>
        <taxon>Endopterygota</taxon>
        <taxon>Coleoptera</taxon>
        <taxon>Polyphaga</taxon>
        <taxon>Cucujiformia</taxon>
        <taxon>Coccinelloidea</taxon>
        <taxon>Coccinellidae</taxon>
        <taxon>Epilachninae</taxon>
        <taxon>Epilachnini</taxon>
        <taxon>Henosepilachna</taxon>
    </lineage>
</organism>
<dbReference type="Proteomes" id="UP001431783">
    <property type="component" value="Unassembled WGS sequence"/>
</dbReference>
<dbReference type="InterPro" id="IPR040091">
    <property type="entry name" value="LRRC56"/>
</dbReference>
<sequence>MQKVCLFACRHTKDTKWKSIRSGTALFLQNANGYRLNVPCYQESFVDFMMAPKLGVYLNKDLTPNNNPINFPTPESDSISLSDVEIWTNSEDGDSEEDISIDWNIPLQNDLRDLLLKVTATENLETITQLKLKVITREISLQQLNIYTPALRELILDGSYVSSLRDLGCGLKNLKILRLNRCSLHHFDSVSSLENLEEIYASDNDLTDISSCAFLPRMRVIDVKRNKIISMRSIFFLSLCPELQHLNLEGNAVTLIPNFSEKVIATLPFLLFLDGITLDATRFRRGIESELNIEPANQAHNNEKEDNEDTREPRSFFIQFPPRVLNDKPGSSKM</sequence>
<dbReference type="PANTHER" id="PTHR22708">
    <property type="entry name" value="LEUCINE-RICH REPEAT-CONTAINING PROTEIN 56"/>
    <property type="match status" value="1"/>
</dbReference>
<dbReference type="EMBL" id="JARQZJ010000004">
    <property type="protein sequence ID" value="KAK9870833.1"/>
    <property type="molecule type" value="Genomic_DNA"/>
</dbReference>
<dbReference type="AlphaFoldDB" id="A0AAW1TLA2"/>
<accession>A0AAW1TLA2</accession>
<evidence type="ECO:0000313" key="3">
    <source>
        <dbReference type="Proteomes" id="UP001431783"/>
    </source>
</evidence>
<feature type="region of interest" description="Disordered" evidence="1">
    <location>
        <begin position="294"/>
        <end position="334"/>
    </location>
</feature>
<evidence type="ECO:0000313" key="2">
    <source>
        <dbReference type="EMBL" id="KAK9870833.1"/>
    </source>
</evidence>
<comment type="caution">
    <text evidence="2">The sequence shown here is derived from an EMBL/GenBank/DDBJ whole genome shotgun (WGS) entry which is preliminary data.</text>
</comment>
<evidence type="ECO:0000256" key="1">
    <source>
        <dbReference type="SAM" id="MobiDB-lite"/>
    </source>
</evidence>
<keyword evidence="3" id="KW-1185">Reference proteome</keyword>
<dbReference type="Gene3D" id="3.80.10.10">
    <property type="entry name" value="Ribonuclease Inhibitor"/>
    <property type="match status" value="1"/>
</dbReference>
<protein>
    <submittedName>
        <fullName evidence="2">Uncharacterized protein</fullName>
    </submittedName>
</protein>